<evidence type="ECO:0000313" key="7">
    <source>
        <dbReference type="EMBL" id="KAH7119141.1"/>
    </source>
</evidence>
<feature type="region of interest" description="Disordered" evidence="4">
    <location>
        <begin position="31"/>
        <end position="355"/>
    </location>
</feature>
<dbReference type="Proteomes" id="UP000700596">
    <property type="component" value="Unassembled WGS sequence"/>
</dbReference>
<comment type="caution">
    <text evidence="7">The sequence shown here is derived from an EMBL/GenBank/DDBJ whole genome shotgun (WGS) entry which is preliminary data.</text>
</comment>
<feature type="domain" description="Ribosomal RNA-processing protein 14 N-terminal" evidence="6">
    <location>
        <begin position="8"/>
        <end position="60"/>
    </location>
</feature>
<dbReference type="OrthoDB" id="444809at2759"/>
<keyword evidence="8" id="KW-1185">Reference proteome</keyword>
<sequence length="515" mass="57684">MEDDLEARLQSHARAFEGLLSLIPAKDYYGKEDSNSFDTLHHKQTQEERRAARRAKLDPASHKTAKDVMDENARKRKRELEGDASSDAETTSDLDLNIEKEKPLEGLRVASKKSKKQKVQNESHADEGIEKQPSETKYDTTDAREKAKAEKKKLKADKKKEKLSKKQEKAEKKALQQEFGSGLGNSDDVDGDGNDFIDDDSIQGLDVEGLAEEPQTSVVTTATNSHASSSSVASAASSSSSIVPPTEPLEKKEKPSKLNPEEREAFKARLTAKLEAMRAARKADGPDGRPARNRAELIETRRKKEAERKAARKASRQLLKEDEQRLQAEDQLARIRGGSGSPMFPLRSTPEKEPNLSFGRVAWKDGQQLDSGLSGFLDSKSRKGKSDIKTALLAAEKKKARINALDETKRKDIEEKDMWLDAKKRVQGEKVHNDASLLKKSVKRQEKVKAKSKQEWKERLINVEKGKAFKQKKREENLKKRKEEKGGKGKGKGKKVSKPGKKVRRPGFEGTFKAR</sequence>
<feature type="compositionally biased region" description="Basic and acidic residues" evidence="4">
    <location>
        <begin position="275"/>
        <end position="309"/>
    </location>
</feature>
<dbReference type="InterPro" id="IPR007019">
    <property type="entry name" value="SURF6"/>
</dbReference>
<feature type="region of interest" description="Disordered" evidence="4">
    <location>
        <begin position="466"/>
        <end position="515"/>
    </location>
</feature>
<dbReference type="GO" id="GO:0042274">
    <property type="term" value="P:ribosomal small subunit biogenesis"/>
    <property type="evidence" value="ECO:0007669"/>
    <property type="project" value="TreeGrafter"/>
</dbReference>
<feature type="domain" description="Ribosomal RNA-processing protein 14/surfeit locus protein 6 C-terminal" evidence="5">
    <location>
        <begin position="296"/>
        <end position="491"/>
    </location>
</feature>
<dbReference type="GO" id="GO:0042273">
    <property type="term" value="P:ribosomal large subunit biogenesis"/>
    <property type="evidence" value="ECO:0007669"/>
    <property type="project" value="TreeGrafter"/>
</dbReference>
<dbReference type="InterPro" id="IPR029190">
    <property type="entry name" value="Rrp14/SURF6_C"/>
</dbReference>
<evidence type="ECO:0000313" key="8">
    <source>
        <dbReference type="Proteomes" id="UP000700596"/>
    </source>
</evidence>
<dbReference type="GO" id="GO:0005730">
    <property type="term" value="C:nucleolus"/>
    <property type="evidence" value="ECO:0007669"/>
    <property type="project" value="TreeGrafter"/>
</dbReference>
<evidence type="ECO:0000259" key="6">
    <source>
        <dbReference type="Pfam" id="PF15459"/>
    </source>
</evidence>
<evidence type="ECO:0000259" key="5">
    <source>
        <dbReference type="Pfam" id="PF04935"/>
    </source>
</evidence>
<name>A0A9P9DI93_9PLEO</name>
<feature type="compositionally biased region" description="Basic and acidic residues" evidence="4">
    <location>
        <begin position="158"/>
        <end position="175"/>
    </location>
</feature>
<dbReference type="GO" id="GO:0003723">
    <property type="term" value="F:RNA binding"/>
    <property type="evidence" value="ECO:0007669"/>
    <property type="project" value="TreeGrafter"/>
</dbReference>
<keyword evidence="3" id="KW-0539">Nucleus</keyword>
<feature type="compositionally biased region" description="Low complexity" evidence="4">
    <location>
        <begin position="216"/>
        <end position="241"/>
    </location>
</feature>
<reference evidence="7" key="1">
    <citation type="journal article" date="2021" name="Nat. Commun.">
        <title>Genetic determinants of endophytism in the Arabidopsis root mycobiome.</title>
        <authorList>
            <person name="Mesny F."/>
            <person name="Miyauchi S."/>
            <person name="Thiergart T."/>
            <person name="Pickel B."/>
            <person name="Atanasova L."/>
            <person name="Karlsson M."/>
            <person name="Huettel B."/>
            <person name="Barry K.W."/>
            <person name="Haridas S."/>
            <person name="Chen C."/>
            <person name="Bauer D."/>
            <person name="Andreopoulos W."/>
            <person name="Pangilinan J."/>
            <person name="LaButti K."/>
            <person name="Riley R."/>
            <person name="Lipzen A."/>
            <person name="Clum A."/>
            <person name="Drula E."/>
            <person name="Henrissat B."/>
            <person name="Kohler A."/>
            <person name="Grigoriev I.V."/>
            <person name="Martin F.M."/>
            <person name="Hacquard S."/>
        </authorList>
    </citation>
    <scope>NUCLEOTIDE SEQUENCE</scope>
    <source>
        <strain evidence="7">MPI-CAGE-CH-0243</strain>
    </source>
</reference>
<feature type="compositionally biased region" description="Acidic residues" evidence="4">
    <location>
        <begin position="82"/>
        <end position="92"/>
    </location>
</feature>
<feature type="compositionally biased region" description="Low complexity" evidence="4">
    <location>
        <begin position="176"/>
        <end position="186"/>
    </location>
</feature>
<feature type="compositionally biased region" description="Basic and acidic residues" evidence="4">
    <location>
        <begin position="466"/>
        <end position="487"/>
    </location>
</feature>
<feature type="compositionally biased region" description="Basic residues" evidence="4">
    <location>
        <begin position="488"/>
        <end position="505"/>
    </location>
</feature>
<feature type="compositionally biased region" description="Basic and acidic residues" evidence="4">
    <location>
        <begin position="31"/>
        <end position="81"/>
    </location>
</feature>
<dbReference type="Pfam" id="PF04935">
    <property type="entry name" value="SURF6"/>
    <property type="match status" value="1"/>
</dbReference>
<dbReference type="InterPro" id="IPR029188">
    <property type="entry name" value="Rrp14_N"/>
</dbReference>
<dbReference type="EMBL" id="JAGMWT010000012">
    <property type="protein sequence ID" value="KAH7119141.1"/>
    <property type="molecule type" value="Genomic_DNA"/>
</dbReference>
<dbReference type="GO" id="GO:0003677">
    <property type="term" value="F:DNA binding"/>
    <property type="evidence" value="ECO:0007669"/>
    <property type="project" value="TreeGrafter"/>
</dbReference>
<gene>
    <name evidence="7" type="ORF">B0J11DRAFT_509229</name>
</gene>
<evidence type="ECO:0000256" key="4">
    <source>
        <dbReference type="SAM" id="MobiDB-lite"/>
    </source>
</evidence>
<feature type="compositionally biased region" description="Basic and acidic residues" evidence="4">
    <location>
        <begin position="248"/>
        <end position="267"/>
    </location>
</feature>
<evidence type="ECO:0000256" key="1">
    <source>
        <dbReference type="ARBA" id="ARBA00004123"/>
    </source>
</evidence>
<dbReference type="PANTHER" id="PTHR14369">
    <property type="entry name" value="SURFEIT LOCUS PROTEIN 6"/>
    <property type="match status" value="1"/>
</dbReference>
<comment type="subcellular location">
    <subcellularLocation>
        <location evidence="1">Nucleus</location>
    </subcellularLocation>
</comment>
<feature type="compositionally biased region" description="Basic and acidic residues" evidence="4">
    <location>
        <begin position="119"/>
        <end position="148"/>
    </location>
</feature>
<dbReference type="Pfam" id="PF15459">
    <property type="entry name" value="RRP14"/>
    <property type="match status" value="1"/>
</dbReference>
<evidence type="ECO:0000256" key="2">
    <source>
        <dbReference type="ARBA" id="ARBA00005904"/>
    </source>
</evidence>
<dbReference type="AlphaFoldDB" id="A0A9P9DI93"/>
<dbReference type="PANTHER" id="PTHR14369:SF0">
    <property type="entry name" value="SURFEIT LOCUS PROTEIN 6"/>
    <property type="match status" value="1"/>
</dbReference>
<comment type="similarity">
    <text evidence="2">Belongs to the SURF6 family.</text>
</comment>
<organism evidence="7 8">
    <name type="scientific">Dendryphion nanum</name>
    <dbReference type="NCBI Taxonomy" id="256645"/>
    <lineage>
        <taxon>Eukaryota</taxon>
        <taxon>Fungi</taxon>
        <taxon>Dikarya</taxon>
        <taxon>Ascomycota</taxon>
        <taxon>Pezizomycotina</taxon>
        <taxon>Dothideomycetes</taxon>
        <taxon>Pleosporomycetidae</taxon>
        <taxon>Pleosporales</taxon>
        <taxon>Torulaceae</taxon>
        <taxon>Dendryphion</taxon>
    </lineage>
</organism>
<feature type="compositionally biased region" description="Basic and acidic residues" evidence="4">
    <location>
        <begin position="318"/>
        <end position="333"/>
    </location>
</feature>
<accession>A0A9P9DI93</accession>
<feature type="compositionally biased region" description="Acidic residues" evidence="4">
    <location>
        <begin position="187"/>
        <end position="201"/>
    </location>
</feature>
<proteinExistence type="inferred from homology"/>
<evidence type="ECO:0000256" key="3">
    <source>
        <dbReference type="ARBA" id="ARBA00023242"/>
    </source>
</evidence>
<protein>
    <submittedName>
        <fullName evidence="7">Surfeit locus protein 6-domain-containing protein</fullName>
    </submittedName>
</protein>